<accession>A0A365XT60</accession>
<dbReference type="PROSITE" id="PS51186">
    <property type="entry name" value="GNAT"/>
    <property type="match status" value="1"/>
</dbReference>
<dbReference type="AlphaFoldDB" id="A0A365XT60"/>
<evidence type="ECO:0000259" key="1">
    <source>
        <dbReference type="PROSITE" id="PS51186"/>
    </source>
</evidence>
<dbReference type="Proteomes" id="UP000253410">
    <property type="component" value="Unassembled WGS sequence"/>
</dbReference>
<keyword evidence="3" id="KW-1185">Reference proteome</keyword>
<dbReference type="InterPro" id="IPR000182">
    <property type="entry name" value="GNAT_dom"/>
</dbReference>
<reference evidence="2 3" key="1">
    <citation type="submission" date="2018-05" db="EMBL/GenBank/DDBJ databases">
        <title>Chitinophaga sp. K3CV102501T nov., isolated from isolated from a monsoon evergreen broad-leaved forest soil.</title>
        <authorList>
            <person name="Lv Y."/>
        </authorList>
    </citation>
    <scope>NUCLEOTIDE SEQUENCE [LARGE SCALE GENOMIC DNA]</scope>
    <source>
        <strain evidence="2 3">GDMCC 1.1325</strain>
    </source>
</reference>
<dbReference type="GO" id="GO:0016747">
    <property type="term" value="F:acyltransferase activity, transferring groups other than amino-acyl groups"/>
    <property type="evidence" value="ECO:0007669"/>
    <property type="project" value="InterPro"/>
</dbReference>
<dbReference type="OrthoDB" id="1452841at2"/>
<evidence type="ECO:0000313" key="2">
    <source>
        <dbReference type="EMBL" id="RBL89523.1"/>
    </source>
</evidence>
<sequence>MQASGCFTLNCFPKANSVIGHTGGDLWFIGVMPGTQRQGIGRQLLREAVAHSGCPVYLETSMKENVQWYRKNGFEVYHYADLYMLRTV</sequence>
<dbReference type="InterPro" id="IPR016181">
    <property type="entry name" value="Acyl_CoA_acyltransferase"/>
</dbReference>
<evidence type="ECO:0000313" key="3">
    <source>
        <dbReference type="Proteomes" id="UP000253410"/>
    </source>
</evidence>
<dbReference type="CDD" id="cd04301">
    <property type="entry name" value="NAT_SF"/>
    <property type="match status" value="1"/>
</dbReference>
<dbReference type="Pfam" id="PF13508">
    <property type="entry name" value="Acetyltransf_7"/>
    <property type="match status" value="1"/>
</dbReference>
<dbReference type="SUPFAM" id="SSF55729">
    <property type="entry name" value="Acyl-CoA N-acyltransferases (Nat)"/>
    <property type="match status" value="1"/>
</dbReference>
<feature type="domain" description="N-acetyltransferase" evidence="1">
    <location>
        <begin position="1"/>
        <end position="88"/>
    </location>
</feature>
<protein>
    <recommendedName>
        <fullName evidence="1">N-acetyltransferase domain-containing protein</fullName>
    </recommendedName>
</protein>
<dbReference type="EMBL" id="QFFJ01000002">
    <property type="protein sequence ID" value="RBL89523.1"/>
    <property type="molecule type" value="Genomic_DNA"/>
</dbReference>
<comment type="caution">
    <text evidence="2">The sequence shown here is derived from an EMBL/GenBank/DDBJ whole genome shotgun (WGS) entry which is preliminary data.</text>
</comment>
<gene>
    <name evidence="2" type="ORF">DF182_23720</name>
</gene>
<dbReference type="Gene3D" id="3.40.630.30">
    <property type="match status" value="1"/>
</dbReference>
<name>A0A365XT60_9BACT</name>
<proteinExistence type="predicted"/>
<organism evidence="2 3">
    <name type="scientific">Chitinophaga flava</name>
    <dbReference type="NCBI Taxonomy" id="2259036"/>
    <lineage>
        <taxon>Bacteria</taxon>
        <taxon>Pseudomonadati</taxon>
        <taxon>Bacteroidota</taxon>
        <taxon>Chitinophagia</taxon>
        <taxon>Chitinophagales</taxon>
        <taxon>Chitinophagaceae</taxon>
        <taxon>Chitinophaga</taxon>
    </lineage>
</organism>